<keyword evidence="1" id="KW-0614">Plasmid</keyword>
<organism evidence="1 2">
    <name type="scientific">Pantoea stewartii subsp. stewartii DC283</name>
    <dbReference type="NCBI Taxonomy" id="660596"/>
    <lineage>
        <taxon>Bacteria</taxon>
        <taxon>Pseudomonadati</taxon>
        <taxon>Pseudomonadota</taxon>
        <taxon>Gammaproteobacteria</taxon>
        <taxon>Enterobacterales</taxon>
        <taxon>Erwiniaceae</taxon>
        <taxon>Pantoea</taxon>
    </lineage>
</organism>
<evidence type="ECO:0000313" key="2">
    <source>
        <dbReference type="Proteomes" id="UP000192380"/>
    </source>
</evidence>
<evidence type="ECO:0000313" key="1">
    <source>
        <dbReference type="EMBL" id="ARF52068.1"/>
    </source>
</evidence>
<dbReference type="RefSeq" id="WP_044243678.1">
    <property type="nucleotide sequence ID" value="NZ_AHIE01000050.1"/>
</dbReference>
<dbReference type="Proteomes" id="UP000192380">
    <property type="component" value="Plasmid pDSJ04"/>
</dbReference>
<accession>A0ABM6KBQ2</accession>
<gene>
    <name evidence="1" type="ORF">DSJ_22625</name>
</gene>
<keyword evidence="2" id="KW-1185">Reference proteome</keyword>
<geneLocation type="plasmid" evidence="1 2">
    <name>pDSJ04</name>
</geneLocation>
<name>A0ABM6KBQ2_PANSE</name>
<reference evidence="1 2" key="1">
    <citation type="submission" date="2016-10" db="EMBL/GenBank/DDBJ databases">
        <title>Complete Genome Assembly of Pantoea stewartii subsp. stewartii DC283, a Corn Pathogen.</title>
        <authorList>
            <person name="Duong D.A."/>
            <person name="Stevens A.M."/>
            <person name="Jensen R.V."/>
        </authorList>
    </citation>
    <scope>NUCLEOTIDE SEQUENCE [LARGE SCALE GENOMIC DNA]</scope>
    <source>
        <strain evidence="1 2">DC283</strain>
        <plasmid evidence="1 2">pDSJ04</plasmid>
    </source>
</reference>
<dbReference type="EMBL" id="CP017585">
    <property type="protein sequence ID" value="ARF52068.1"/>
    <property type="molecule type" value="Genomic_DNA"/>
</dbReference>
<protein>
    <submittedName>
        <fullName evidence="1">Uncharacterized protein</fullName>
    </submittedName>
</protein>
<proteinExistence type="predicted"/>
<sequence>MQIVNYFRAKYLHSSNAAFSLAMKNNKYISFAEKIISVKNENMHCEIIHTHSSLRKEVLTKGKILKYEHLLENIQKIKPQPYQNSDVLKYSNHLPRLAVIKYNGNDHEYFLPYNNQPKGITITTAKESLV</sequence>